<proteinExistence type="predicted"/>
<feature type="compositionally biased region" description="Basic and acidic residues" evidence="2">
    <location>
        <begin position="57"/>
        <end position="68"/>
    </location>
</feature>
<sequence>MRIDISGWPFSSQHATTLRSAKAEGAQDPAQTEEAKAAGSATAAEQPGVKVSLSKEGVARSEGTGKNDDIDESGLPDVIKQILKMIRRLREQVQEKQKELQEVATDSSLDEETRKLRQQQLRGELASLNSALTTALVNLRKAMKESKLSDEQSVKAMSLAMK</sequence>
<organism evidence="3 4">
    <name type="scientific">Metapseudomonas otitidis</name>
    <dbReference type="NCBI Taxonomy" id="319939"/>
    <lineage>
        <taxon>Bacteria</taxon>
        <taxon>Pseudomonadati</taxon>
        <taxon>Pseudomonadota</taxon>
        <taxon>Gammaproteobacteria</taxon>
        <taxon>Pseudomonadales</taxon>
        <taxon>Pseudomonadaceae</taxon>
        <taxon>Metapseudomonas</taxon>
    </lineage>
</organism>
<protein>
    <submittedName>
        <fullName evidence="3">Uncharacterized protein</fullName>
    </submittedName>
</protein>
<feature type="compositionally biased region" description="Basic and acidic residues" evidence="2">
    <location>
        <begin position="143"/>
        <end position="153"/>
    </location>
</feature>
<evidence type="ECO:0000256" key="1">
    <source>
        <dbReference type="SAM" id="Coils"/>
    </source>
</evidence>
<name>A0A679GG86_9GAMM</name>
<dbReference type="KEGG" id="poj:PtoMrB4_34600"/>
<evidence type="ECO:0000313" key="3">
    <source>
        <dbReference type="EMBL" id="BCA29483.1"/>
    </source>
</evidence>
<reference evidence="3 4" key="1">
    <citation type="journal article" date="2020" name="Microbiol. Resour. Announc.">
        <title>Complete genome sequence of Pseudomonas otitidis strain MrB4, isolated from Lake Biwa in Japan.</title>
        <authorList>
            <person name="Miyazaki K."/>
            <person name="Hase E."/>
            <person name="Maruya T."/>
        </authorList>
    </citation>
    <scope>NUCLEOTIDE SEQUENCE [LARGE SCALE GENOMIC DNA]</scope>
    <source>
        <strain evidence="3 4">MrB4</strain>
    </source>
</reference>
<feature type="region of interest" description="Disordered" evidence="2">
    <location>
        <begin position="1"/>
        <end position="73"/>
    </location>
</feature>
<feature type="compositionally biased region" description="Polar residues" evidence="2">
    <location>
        <begin position="9"/>
        <end position="19"/>
    </location>
</feature>
<keyword evidence="1" id="KW-0175">Coiled coil</keyword>
<evidence type="ECO:0000256" key="2">
    <source>
        <dbReference type="SAM" id="MobiDB-lite"/>
    </source>
</evidence>
<dbReference type="AlphaFoldDB" id="A0A679GG86"/>
<dbReference type="EMBL" id="AP022642">
    <property type="protein sequence ID" value="BCA29483.1"/>
    <property type="molecule type" value="Genomic_DNA"/>
</dbReference>
<feature type="coiled-coil region" evidence="1">
    <location>
        <begin position="79"/>
        <end position="106"/>
    </location>
</feature>
<accession>A0A679GG86</accession>
<gene>
    <name evidence="3" type="ORF">PtoMrB4_34600</name>
</gene>
<feature type="region of interest" description="Disordered" evidence="2">
    <location>
        <begin position="143"/>
        <end position="162"/>
    </location>
</feature>
<evidence type="ECO:0000313" key="4">
    <source>
        <dbReference type="Proteomes" id="UP000501237"/>
    </source>
</evidence>
<dbReference type="Proteomes" id="UP000501237">
    <property type="component" value="Chromosome"/>
</dbReference>
<dbReference type="GeneID" id="57398676"/>
<dbReference type="RefSeq" id="WP_232060730.1">
    <property type="nucleotide sequence ID" value="NZ_AP022642.1"/>
</dbReference>